<feature type="transmembrane region" description="Helical" evidence="1">
    <location>
        <begin position="334"/>
        <end position="362"/>
    </location>
</feature>
<feature type="transmembrane region" description="Helical" evidence="1">
    <location>
        <begin position="176"/>
        <end position="193"/>
    </location>
</feature>
<protein>
    <submittedName>
        <fullName evidence="3">Acyltransferase</fullName>
    </submittedName>
</protein>
<keyword evidence="1" id="KW-0812">Transmembrane</keyword>
<keyword evidence="1" id="KW-1133">Transmembrane helix</keyword>
<dbReference type="Proteomes" id="UP000297535">
    <property type="component" value="Unassembled WGS sequence"/>
</dbReference>
<organism evidence="3 4">
    <name type="scientific">Methylobacterium nonmethylotrophicum</name>
    <dbReference type="NCBI Taxonomy" id="1141884"/>
    <lineage>
        <taxon>Bacteria</taxon>
        <taxon>Pseudomonadati</taxon>
        <taxon>Pseudomonadota</taxon>
        <taxon>Alphaproteobacteria</taxon>
        <taxon>Hyphomicrobiales</taxon>
        <taxon>Methylobacteriaceae</taxon>
        <taxon>Methylobacterium</taxon>
    </lineage>
</organism>
<feature type="transmembrane region" description="Helical" evidence="1">
    <location>
        <begin position="199"/>
        <end position="221"/>
    </location>
</feature>
<name>A0A4Z0NE43_9HYPH</name>
<dbReference type="OrthoDB" id="9796461at2"/>
<feature type="transmembrane region" description="Helical" evidence="1">
    <location>
        <begin position="289"/>
        <end position="314"/>
    </location>
</feature>
<dbReference type="PANTHER" id="PTHR23028:SF131">
    <property type="entry name" value="BLR2367 PROTEIN"/>
    <property type="match status" value="1"/>
</dbReference>
<comment type="caution">
    <text evidence="3">The sequence shown here is derived from an EMBL/GenBank/DDBJ whole genome shotgun (WGS) entry which is preliminary data.</text>
</comment>
<keyword evidence="3" id="KW-0808">Transferase</keyword>
<feature type="transmembrane region" description="Helical" evidence="1">
    <location>
        <begin position="43"/>
        <end position="63"/>
    </location>
</feature>
<keyword evidence="3" id="KW-0012">Acyltransferase</keyword>
<feature type="domain" description="Acyltransferase 3" evidence="2">
    <location>
        <begin position="11"/>
        <end position="360"/>
    </location>
</feature>
<gene>
    <name evidence="3" type="ORF">EU555_33580</name>
</gene>
<feature type="transmembrane region" description="Helical" evidence="1">
    <location>
        <begin position="257"/>
        <end position="277"/>
    </location>
</feature>
<evidence type="ECO:0000313" key="4">
    <source>
        <dbReference type="Proteomes" id="UP000297535"/>
    </source>
</evidence>
<proteinExistence type="predicted"/>
<dbReference type="PANTHER" id="PTHR23028">
    <property type="entry name" value="ACETYLTRANSFERASE"/>
    <property type="match status" value="1"/>
</dbReference>
<dbReference type="Pfam" id="PF01757">
    <property type="entry name" value="Acyl_transf_3"/>
    <property type="match status" value="1"/>
</dbReference>
<sequence length="400" mass="43445">MLGHERSERFEALDAWRGVCALAVAFFHMPLAHPMQEQAWFSNLQFCVDFFFVLSGFVLLHAYGERLASGRQVLRFMLMRFGRLWPLHAGTLGLLVLIEAVRFFYLSHHAGTPIATLPFGAGHRPVEIVTHLLFLHNFRTFGDYSWNFPSWSIAVEFYASLVLALVVMAAGPRARLVFAGLAALSALALHAVSPRTLMVIQNWGIVRCLFDMFIGCLAYTLRDSLRVTGPAATAAEAAAAAAMLALVALATPGPGTYAASLVFGVAVALFSHERGALSGLARGRLPQRLGAWSFSIYLLHLPVIQVVTTAMHAVEQRTGLPHTVVIGHDRYLDFGSGLLNVAVAALLVAATVPLAALTYRLIERPALGWFKRQDARLASGTPTTAVVRAPAPITTALLPR</sequence>
<dbReference type="InterPro" id="IPR050879">
    <property type="entry name" value="Acyltransferase_3"/>
</dbReference>
<evidence type="ECO:0000256" key="1">
    <source>
        <dbReference type="SAM" id="Phobius"/>
    </source>
</evidence>
<accession>A0A4Z0NE43</accession>
<feature type="transmembrane region" description="Helical" evidence="1">
    <location>
        <begin position="148"/>
        <end position="169"/>
    </location>
</feature>
<evidence type="ECO:0000313" key="3">
    <source>
        <dbReference type="EMBL" id="TGD93270.1"/>
    </source>
</evidence>
<reference evidence="3 4" key="1">
    <citation type="submission" date="2019-04" db="EMBL/GenBank/DDBJ databases">
        <authorList>
            <person name="Feng G."/>
            <person name="Zhu H."/>
        </authorList>
    </citation>
    <scope>NUCLEOTIDE SEQUENCE [LARGE SCALE GENOMIC DNA]</scope>
    <source>
        <strain evidence="3 4">6HR-1</strain>
    </source>
</reference>
<dbReference type="GO" id="GO:0000271">
    <property type="term" value="P:polysaccharide biosynthetic process"/>
    <property type="evidence" value="ECO:0007669"/>
    <property type="project" value="TreeGrafter"/>
</dbReference>
<keyword evidence="4" id="KW-1185">Reference proteome</keyword>
<dbReference type="AlphaFoldDB" id="A0A4Z0NE43"/>
<evidence type="ECO:0000259" key="2">
    <source>
        <dbReference type="Pfam" id="PF01757"/>
    </source>
</evidence>
<dbReference type="GO" id="GO:0016020">
    <property type="term" value="C:membrane"/>
    <property type="evidence" value="ECO:0007669"/>
    <property type="project" value="TreeGrafter"/>
</dbReference>
<feature type="transmembrane region" description="Helical" evidence="1">
    <location>
        <begin position="233"/>
        <end position="251"/>
    </location>
</feature>
<dbReference type="InterPro" id="IPR002656">
    <property type="entry name" value="Acyl_transf_3_dom"/>
</dbReference>
<dbReference type="GO" id="GO:0016747">
    <property type="term" value="F:acyltransferase activity, transferring groups other than amino-acyl groups"/>
    <property type="evidence" value="ECO:0007669"/>
    <property type="project" value="InterPro"/>
</dbReference>
<feature type="transmembrane region" description="Helical" evidence="1">
    <location>
        <begin position="12"/>
        <end position="31"/>
    </location>
</feature>
<keyword evidence="1" id="KW-0472">Membrane</keyword>
<dbReference type="RefSeq" id="WP_135419678.1">
    <property type="nucleotide sequence ID" value="NZ_SRLB01000052.1"/>
</dbReference>
<feature type="transmembrane region" description="Helical" evidence="1">
    <location>
        <begin position="84"/>
        <end position="105"/>
    </location>
</feature>
<dbReference type="EMBL" id="SRLB01000052">
    <property type="protein sequence ID" value="TGD93270.1"/>
    <property type="molecule type" value="Genomic_DNA"/>
</dbReference>